<reference evidence="2 4" key="2">
    <citation type="submission" date="2018-06" db="EMBL/GenBank/DDBJ databases">
        <authorList>
            <consortium name="Pathogen Informatics"/>
            <person name="Doyle S."/>
        </authorList>
    </citation>
    <scope>NUCLEOTIDE SEQUENCE [LARGE SCALE GENOMIC DNA]</scope>
    <source>
        <strain evidence="2 4">NCTC8622</strain>
    </source>
</reference>
<dbReference type="Proteomes" id="UP000254079">
    <property type="component" value="Unassembled WGS sequence"/>
</dbReference>
<proteinExistence type="predicted"/>
<dbReference type="EMBL" id="LGZN01000105">
    <property type="protein sequence ID" value="KNF61431.1"/>
    <property type="molecule type" value="Genomic_DNA"/>
</dbReference>
<dbReference type="EMBL" id="UGCP01000002">
    <property type="protein sequence ID" value="STI83780.1"/>
    <property type="molecule type" value="Genomic_DNA"/>
</dbReference>
<dbReference type="Proteomes" id="UP000037564">
    <property type="component" value="Unassembled WGS sequence"/>
</dbReference>
<organism evidence="1 3">
    <name type="scientific">Escherichia coli</name>
    <dbReference type="NCBI Taxonomy" id="562"/>
    <lineage>
        <taxon>Bacteria</taxon>
        <taxon>Pseudomonadati</taxon>
        <taxon>Pseudomonadota</taxon>
        <taxon>Gammaproteobacteria</taxon>
        <taxon>Enterobacterales</taxon>
        <taxon>Enterobacteriaceae</taxon>
        <taxon>Escherichia</taxon>
    </lineage>
</organism>
<gene>
    <name evidence="2" type="ORF">NCTC8622_02820</name>
    <name evidence="1" type="ORF">WR15_26595</name>
</gene>
<accession>A0A0B0VMF1</accession>
<evidence type="ECO:0000313" key="2">
    <source>
        <dbReference type="EMBL" id="STI83780.1"/>
    </source>
</evidence>
<reference evidence="1 3" key="1">
    <citation type="submission" date="2015-07" db="EMBL/GenBank/DDBJ databases">
        <title>Genome sequences of 64 non-O157:H7 Shiga toxin-producing Escherichia coli strains.</title>
        <authorList>
            <person name="Gonzalez-Escalona N."/>
            <person name="Toro M."/>
            <person name="Timme R."/>
            <person name="Payne J."/>
        </authorList>
    </citation>
    <scope>NUCLEOTIDE SEQUENCE [LARGE SCALE GENOMIC DNA]</scope>
    <source>
        <strain evidence="1 3">CFSAN026843</strain>
    </source>
</reference>
<dbReference type="PATRIC" id="fig|562.10857.peg.2441"/>
<dbReference type="RefSeq" id="WP_000580785.1">
    <property type="nucleotide sequence ID" value="NZ_AP027685.1"/>
</dbReference>
<protein>
    <submittedName>
        <fullName evidence="1">ABC transporter ATPase</fullName>
    </submittedName>
</protein>
<sequence length="67" mass="7770">MIGYIQETQLFQMILSDAKNYAELIRLAKETEDYEALERYRDEVLTLKTPFNIVLNMINDALQGEAA</sequence>
<evidence type="ECO:0000313" key="3">
    <source>
        <dbReference type="Proteomes" id="UP000037564"/>
    </source>
</evidence>
<evidence type="ECO:0000313" key="1">
    <source>
        <dbReference type="EMBL" id="KNF61431.1"/>
    </source>
</evidence>
<dbReference type="AlphaFoldDB" id="A0A0B0VMF1"/>
<name>A0A0B0VMF1_ECOLX</name>
<evidence type="ECO:0000313" key="4">
    <source>
        <dbReference type="Proteomes" id="UP000254079"/>
    </source>
</evidence>